<dbReference type="GO" id="GO:0010833">
    <property type="term" value="P:telomere maintenance via telomere lengthening"/>
    <property type="evidence" value="ECO:0007669"/>
    <property type="project" value="TreeGrafter"/>
</dbReference>
<dbReference type="Proteomes" id="UP000626092">
    <property type="component" value="Unassembled WGS sequence"/>
</dbReference>
<dbReference type="GO" id="GO:0003697">
    <property type="term" value="F:single-stranded DNA binding"/>
    <property type="evidence" value="ECO:0007669"/>
    <property type="project" value="TreeGrafter"/>
</dbReference>
<feature type="compositionally biased region" description="Polar residues" evidence="9">
    <location>
        <begin position="641"/>
        <end position="659"/>
    </location>
</feature>
<dbReference type="PANTHER" id="PTHR14865:SF2">
    <property type="entry name" value="CST COMPLEX SUBUNIT CTC1"/>
    <property type="match status" value="1"/>
</dbReference>
<organism evidence="12 13">
    <name type="scientific">Rhododendron simsii</name>
    <name type="common">Sims's rhododendron</name>
    <dbReference type="NCBI Taxonomy" id="118357"/>
    <lineage>
        <taxon>Eukaryota</taxon>
        <taxon>Viridiplantae</taxon>
        <taxon>Streptophyta</taxon>
        <taxon>Embryophyta</taxon>
        <taxon>Tracheophyta</taxon>
        <taxon>Spermatophyta</taxon>
        <taxon>Magnoliopsida</taxon>
        <taxon>eudicotyledons</taxon>
        <taxon>Gunneridae</taxon>
        <taxon>Pentapetalae</taxon>
        <taxon>asterids</taxon>
        <taxon>Ericales</taxon>
        <taxon>Ericaceae</taxon>
        <taxon>Ericoideae</taxon>
        <taxon>Rhodoreae</taxon>
        <taxon>Rhododendron</taxon>
    </lineage>
</organism>
<evidence type="ECO:0000313" key="12">
    <source>
        <dbReference type="EMBL" id="KAF7141489.1"/>
    </source>
</evidence>
<feature type="compositionally biased region" description="Low complexity" evidence="9">
    <location>
        <begin position="622"/>
        <end position="640"/>
    </location>
</feature>
<evidence type="ECO:0000256" key="4">
    <source>
        <dbReference type="ARBA" id="ARBA00016175"/>
    </source>
</evidence>
<keyword evidence="7" id="KW-0238">DNA-binding</keyword>
<name>A0A834GSL1_RHOSS</name>
<sequence length="1929" mass="216096">MIILSWNCQGVGRTLTTQALGDIVRKNRPSIVFLMETKNNKVLLETIRRRLDFDFSSYVDPIGLSGGLALWWKNEVEIDIETSTKNIVHTVVSEKSTSHVWAASFIYGSPNREGRDQVWEEIISIGRSGSFPWLCIGDFNEVLSTSDKVGGTIPNSRRLSSFHEMLTLCGLVDLGFKGPRFTWRNNRLGEDLIMERLDMAFANDKWRELYDQAIVLVEAAIGSDHNPLILNTSFPLKKVRKPFRFESFWTTEESCKLVIAESWDAFYEGSGLSKVCKKLRGCKEKLKVWHQQTFGDFRLQIASLKDRLVHIQEKGVSGSHLDYTVEEKIIKNKLEDLWQKDAMYWHQRSRIKWLQMGDKNSRFFHLSTIHRRQRNQIVKLKDVAGNWKMEEKDISGIIQTHFQELYSPPPLRDFGDILSLINPVVTPDINISLTKPISSEEIRLATFQMGPLKAPGSDGFPGLFFQNYWDIVGNDITEAVKSFFVHGSLPPELNHTNVTLIPKVRNPESMNQLRPISLCRFVYKIISKILTNRMQPFIHGLISENQSAFIPGRQIQDNIIVAHEVFHHLKHKKNGSKAAVAIKLDLNKAYDRVWIGNVMEEGGVKIIALSDLLRRSRPVTASSSLTPSRSISPSSKPQPSDRNQTSTPPTQNLHPKTLSSLNHPSLIIGTLTLPSHDNNPSSSNSTPRCPKTSCFSFSDGSSAVCCDILDLDVRIIGRKIHVLAWNFIPLKCGGGFLEIITWRLPETSTVIPPCSNVFPLVSDSVIDCGDSDKARYSVRGELESVSPLSVVPCVSNSSVSRNVCGFLVQILVCKCKLCCVKDSKLMAMQDQIEGRDSHCFAKPVIVYFCGSASSWHPVIVKLIGSVVLLSGLKKKLVFIGEEDSQLMYVTSEKTLLHLPKVINRRFPASKTVIKGKGECGMYTGTVTGIYMQNMVVELDREVMLLLTDRLIALPHSLRVGAIVSMRNVHFVNPKFCWTKVLILGACYRTSVIVKSFSPFETGCCLNSQSQSLLGKFINSLSFSVKLWVLLLVSSFRKKFAGILNEKEILGSNNKEGLVQSYATSQLPSSVFRSRVKLHGVFREYCKHDSCGCGNEPNYGQLKLVVPIAHFVSHCEATWMKMLRERDTDSDLMNNSDKNSHLSCEVLSYSGSIRRIMLSEDIGVVLLGSISSSSGRVQLIDATGSIDVIIPDLSSAWNTDSLYEVNDFSLVMEGKLERVDCLGLHLNDSFLCRNIFSSIRLVREMKLAIYLLYHLGDSKSRNFPFHAGIKNKANFEELQSGRFHLLLVTHKYPVEQKFQGEQGTSSMFAEAFILHWDLVIAGKDGHKCPTNLSSDLLKEPMEHHYASRNYPGFVPSKRYKIDQPSNRDLHSSLHGAEYGLCGPKTCLSSSSCARSYQEQKCLNLCSPPDIPCFVTNNDHCVASSGILCCSKANLKVSSGFTPSAQKILLEFNSESFWNCELLRIGSYYIIKHHKEDILCTSKDTNDASCCKIIITSTTHLWNLSFSFDDDIQNTNLSHPPTDSFDSPNEAPSECPRQNVRPLKNLSVDCVSSHPDLHVHLSRDNASFLKENLKSFDEGLLKPSVSVEEVANISWCNETIMSGSFHYSGTSDPEFQLPEGNLISFHGHVVAVHNSGCSSFGANVRCKSPVDISCTKFFPVTNSVCIHVLVEHHLVKIFGAQSKHSYPIGFGPDITATFHRVLVLSGRNEVILTPTSFIVIKAVGVANDQRINKYDNGLVVSGQCNVASLDTFPSALMSEIMQHSDYDGSSSWCCWTNSEKAAILLRLHEDFSHENHTRSTRGSKIIGADEARGPLRHLNKILQKHGRVIVKNYGSMFDSSAQDLTFSVTSNTIFSISDEELLKFLILKACFSTLWTVVGIRMDSDAIGKLEKRLMEMEMKMHPMQNIWVGEVHFSNPLTEARKIAQELLNR</sequence>
<evidence type="ECO:0000259" key="10">
    <source>
        <dbReference type="Pfam" id="PF00078"/>
    </source>
</evidence>
<evidence type="ECO:0000313" key="13">
    <source>
        <dbReference type="Proteomes" id="UP000626092"/>
    </source>
</evidence>
<dbReference type="InterPro" id="IPR036691">
    <property type="entry name" value="Endo/exonu/phosph_ase_sf"/>
</dbReference>
<dbReference type="GO" id="GO:0042162">
    <property type="term" value="F:telomeric DNA binding"/>
    <property type="evidence" value="ECO:0007669"/>
    <property type="project" value="TreeGrafter"/>
</dbReference>
<dbReference type="Gene3D" id="3.60.10.10">
    <property type="entry name" value="Endonuclease/exonuclease/phosphatase"/>
    <property type="match status" value="1"/>
</dbReference>
<gene>
    <name evidence="12" type="ORF">RHSIM_Rhsim06G0045000</name>
</gene>
<dbReference type="SUPFAM" id="SSF56219">
    <property type="entry name" value="DNase I-like"/>
    <property type="match status" value="1"/>
</dbReference>
<dbReference type="InterPro" id="IPR000477">
    <property type="entry name" value="RT_dom"/>
</dbReference>
<dbReference type="InterPro" id="IPR042617">
    <property type="entry name" value="CTC1-like"/>
</dbReference>
<keyword evidence="13" id="KW-1185">Reference proteome</keyword>
<keyword evidence="5" id="KW-0158">Chromosome</keyword>
<keyword evidence="8" id="KW-0539">Nucleus</keyword>
<accession>A0A834GSL1</accession>
<dbReference type="EMBL" id="WJXA01000006">
    <property type="protein sequence ID" value="KAF7141489.1"/>
    <property type="molecule type" value="Genomic_DNA"/>
</dbReference>
<dbReference type="OrthoDB" id="2314520at2759"/>
<evidence type="ECO:0000256" key="9">
    <source>
        <dbReference type="SAM" id="MobiDB-lite"/>
    </source>
</evidence>
<protein>
    <recommendedName>
        <fullName evidence="4">CST complex subunit CTC1</fullName>
    </recommendedName>
</protein>
<keyword evidence="6" id="KW-0779">Telomere</keyword>
<dbReference type="GO" id="GO:0045740">
    <property type="term" value="P:positive regulation of DNA replication"/>
    <property type="evidence" value="ECO:0007669"/>
    <property type="project" value="TreeGrafter"/>
</dbReference>
<feature type="region of interest" description="Disordered" evidence="9">
    <location>
        <begin position="620"/>
        <end position="659"/>
    </location>
</feature>
<comment type="caution">
    <text evidence="12">The sequence shown here is derived from an EMBL/GenBank/DDBJ whole genome shotgun (WGS) entry which is preliminary data.</text>
</comment>
<dbReference type="GO" id="GO:0003824">
    <property type="term" value="F:catalytic activity"/>
    <property type="evidence" value="ECO:0007669"/>
    <property type="project" value="InterPro"/>
</dbReference>
<evidence type="ECO:0000256" key="6">
    <source>
        <dbReference type="ARBA" id="ARBA00022895"/>
    </source>
</evidence>
<dbReference type="InterPro" id="IPR028262">
    <property type="entry name" value="CTC1_plant"/>
</dbReference>
<evidence type="ECO:0000256" key="7">
    <source>
        <dbReference type="ARBA" id="ARBA00023125"/>
    </source>
</evidence>
<dbReference type="Pfam" id="PF00078">
    <property type="entry name" value="RVT_1"/>
    <property type="match status" value="1"/>
</dbReference>
<dbReference type="PANTHER" id="PTHR14865">
    <property type="entry name" value="CST COMPLEX SUBUNIT CTC1"/>
    <property type="match status" value="1"/>
</dbReference>
<evidence type="ECO:0000256" key="2">
    <source>
        <dbReference type="ARBA" id="ARBA00004574"/>
    </source>
</evidence>
<proteinExistence type="inferred from homology"/>
<dbReference type="Pfam" id="PF15491">
    <property type="entry name" value="CTC1_2"/>
    <property type="match status" value="1"/>
</dbReference>
<dbReference type="InterPro" id="IPR005135">
    <property type="entry name" value="Endo/exonuclease/phosphatase"/>
</dbReference>
<evidence type="ECO:0000256" key="1">
    <source>
        <dbReference type="ARBA" id="ARBA00004123"/>
    </source>
</evidence>
<dbReference type="Pfam" id="PF03372">
    <property type="entry name" value="Exo_endo_phos"/>
    <property type="match status" value="1"/>
</dbReference>
<evidence type="ECO:0000256" key="8">
    <source>
        <dbReference type="ARBA" id="ARBA00023242"/>
    </source>
</evidence>
<evidence type="ECO:0000259" key="11">
    <source>
        <dbReference type="Pfam" id="PF03372"/>
    </source>
</evidence>
<reference evidence="12" key="1">
    <citation type="submission" date="2019-11" db="EMBL/GenBank/DDBJ databases">
        <authorList>
            <person name="Liu Y."/>
            <person name="Hou J."/>
            <person name="Li T.-Q."/>
            <person name="Guan C.-H."/>
            <person name="Wu X."/>
            <person name="Wu H.-Z."/>
            <person name="Ling F."/>
            <person name="Zhang R."/>
            <person name="Shi X.-G."/>
            <person name="Ren J.-P."/>
            <person name="Chen E.-F."/>
            <person name="Sun J.-M."/>
        </authorList>
    </citation>
    <scope>NUCLEOTIDE SEQUENCE</scope>
    <source>
        <strain evidence="12">Adult_tree_wgs_1</strain>
        <tissue evidence="12">Leaves</tissue>
    </source>
</reference>
<feature type="compositionally biased region" description="Polar residues" evidence="9">
    <location>
        <begin position="1515"/>
        <end position="1525"/>
    </location>
</feature>
<comment type="similarity">
    <text evidence="3">Belongs to the CTC1 family.</text>
</comment>
<dbReference type="GO" id="GO:1990879">
    <property type="term" value="C:CST complex"/>
    <property type="evidence" value="ECO:0007669"/>
    <property type="project" value="TreeGrafter"/>
</dbReference>
<feature type="domain" description="Endonuclease/exonuclease/phosphatase" evidence="11">
    <location>
        <begin position="4"/>
        <end position="225"/>
    </location>
</feature>
<evidence type="ECO:0000256" key="5">
    <source>
        <dbReference type="ARBA" id="ARBA00022454"/>
    </source>
</evidence>
<evidence type="ECO:0000256" key="3">
    <source>
        <dbReference type="ARBA" id="ARBA00006332"/>
    </source>
</evidence>
<comment type="subcellular location">
    <subcellularLocation>
        <location evidence="2">Chromosome</location>
        <location evidence="2">Telomere</location>
    </subcellularLocation>
    <subcellularLocation>
        <location evidence="1">Nucleus</location>
    </subcellularLocation>
</comment>
<feature type="region of interest" description="Disordered" evidence="9">
    <location>
        <begin position="1515"/>
        <end position="1536"/>
    </location>
</feature>
<feature type="domain" description="Reverse transcriptase" evidence="10">
    <location>
        <begin position="505"/>
        <end position="595"/>
    </location>
</feature>
<dbReference type="CDD" id="cd01650">
    <property type="entry name" value="RT_nLTR_like"/>
    <property type="match status" value="1"/>
</dbReference>